<proteinExistence type="inferred from homology"/>
<protein>
    <submittedName>
        <fullName evidence="6">P-loop containing nucleoside triphosphate hydrolase protein</fullName>
    </submittedName>
</protein>
<evidence type="ECO:0000256" key="2">
    <source>
        <dbReference type="ARBA" id="ARBA00022448"/>
    </source>
</evidence>
<dbReference type="GO" id="GO:0005524">
    <property type="term" value="F:ATP binding"/>
    <property type="evidence" value="ECO:0007669"/>
    <property type="project" value="UniProtKB-KW"/>
</dbReference>
<dbReference type="InterPro" id="IPR027417">
    <property type="entry name" value="P-loop_NTPase"/>
</dbReference>
<dbReference type="InterPro" id="IPR003439">
    <property type="entry name" value="ABC_transporter-like_ATP-bd"/>
</dbReference>
<evidence type="ECO:0000256" key="3">
    <source>
        <dbReference type="ARBA" id="ARBA00022741"/>
    </source>
</evidence>
<feature type="domain" description="ABC transporter" evidence="5">
    <location>
        <begin position="48"/>
        <end position="313"/>
    </location>
</feature>
<evidence type="ECO:0000313" key="6">
    <source>
        <dbReference type="EMBL" id="KAJ7731640.1"/>
    </source>
</evidence>
<comment type="caution">
    <text evidence="6">The sequence shown here is derived from an EMBL/GenBank/DDBJ whole genome shotgun (WGS) entry which is preliminary data.</text>
</comment>
<sequence>MAYPSLPARSFGVISSQNFKLSSAGPFKRCRSIKSVSTAPPHSVVLDIPKANVYRFGDANNRATPVFRDLEWSVKTTESWAVVGSGSGEKSAIFDMLMGHLRIHPPPPPPLGLFPLLSNANELRDPHDCVSVVSFANRRAVGGAFYDYTARYGAVREEDKITLRQSMFPETIHDLKSQSRISLHETATDLQLFDYLVAKMGLGHLLDLPRIALSNGQTRRARILKALLAKPRLLLLDEPLTGLDVENRSTVLAILHELHAACDPHIIIGLRMHDVVPEWVTHLAIVNDGQVRTGPKAKMLEVKTQMQDAAVAAAADEVVQAPTTLGEPVVEMKNVSVTYPPRQVLKNITWTIRKGGRYHLQGANGSGKTTLLSLLTGDHPQSYTQLPSSSGTADANAPSRHLRLFGAPRARLATPLLQARIGLLTPELFDAFPRRHPGGLSVWEVLGTGFEGGCVSQGLHGVGVGTGAPGGVLSEAERAWRVGRVWEVLGALGEYASVPTPSATPSSTRHIPPPPPNTPPALLDLAQTPFALLPTPAQRLVLLMRALVARHPLLLLDEVFSGMDHKMIAGVRRYLRESTAAPTHADADSKSGQDGGQAVVIITHLEGEVPWGEAEGVVRVVLRDGELSGAPSE</sequence>
<name>A0AAD7HZ50_9AGAR</name>
<keyword evidence="3" id="KW-0547">Nucleotide-binding</keyword>
<dbReference type="EMBL" id="JARKIB010000151">
    <property type="protein sequence ID" value="KAJ7731640.1"/>
    <property type="molecule type" value="Genomic_DNA"/>
</dbReference>
<keyword evidence="4" id="KW-0067">ATP-binding</keyword>
<accession>A0AAD7HZ50</accession>
<evidence type="ECO:0000256" key="4">
    <source>
        <dbReference type="ARBA" id="ARBA00022840"/>
    </source>
</evidence>
<dbReference type="SUPFAM" id="SSF52540">
    <property type="entry name" value="P-loop containing nucleoside triphosphate hydrolases"/>
    <property type="match status" value="2"/>
</dbReference>
<dbReference type="SMART" id="SM00382">
    <property type="entry name" value="AAA"/>
    <property type="match status" value="1"/>
</dbReference>
<dbReference type="PANTHER" id="PTHR43117:SF4">
    <property type="entry name" value="OSMOPROTECTANT IMPORT ATP-BINDING PROTEIN OSMV"/>
    <property type="match status" value="1"/>
</dbReference>
<dbReference type="Gene3D" id="3.40.50.300">
    <property type="entry name" value="P-loop containing nucleotide triphosphate hydrolases"/>
    <property type="match status" value="2"/>
</dbReference>
<keyword evidence="6" id="KW-0378">Hydrolase</keyword>
<dbReference type="PROSITE" id="PS50893">
    <property type="entry name" value="ABC_TRANSPORTER_2"/>
    <property type="match status" value="2"/>
</dbReference>
<reference evidence="6" key="1">
    <citation type="submission" date="2023-03" db="EMBL/GenBank/DDBJ databases">
        <title>Massive genome expansion in bonnet fungi (Mycena s.s.) driven by repeated elements and novel gene families across ecological guilds.</title>
        <authorList>
            <consortium name="Lawrence Berkeley National Laboratory"/>
            <person name="Harder C.B."/>
            <person name="Miyauchi S."/>
            <person name="Viragh M."/>
            <person name="Kuo A."/>
            <person name="Thoen E."/>
            <person name="Andreopoulos B."/>
            <person name="Lu D."/>
            <person name="Skrede I."/>
            <person name="Drula E."/>
            <person name="Henrissat B."/>
            <person name="Morin E."/>
            <person name="Kohler A."/>
            <person name="Barry K."/>
            <person name="LaButti K."/>
            <person name="Morin E."/>
            <person name="Salamov A."/>
            <person name="Lipzen A."/>
            <person name="Mereny Z."/>
            <person name="Hegedus B."/>
            <person name="Baldrian P."/>
            <person name="Stursova M."/>
            <person name="Weitz H."/>
            <person name="Taylor A."/>
            <person name="Grigoriev I.V."/>
            <person name="Nagy L.G."/>
            <person name="Martin F."/>
            <person name="Kauserud H."/>
        </authorList>
    </citation>
    <scope>NUCLEOTIDE SEQUENCE</scope>
    <source>
        <strain evidence="6">CBHHK182m</strain>
    </source>
</reference>
<evidence type="ECO:0000256" key="1">
    <source>
        <dbReference type="ARBA" id="ARBA00005417"/>
    </source>
</evidence>
<dbReference type="AlphaFoldDB" id="A0AAD7HZ50"/>
<comment type="similarity">
    <text evidence="1">Belongs to the ABC transporter superfamily.</text>
</comment>
<keyword evidence="2" id="KW-0813">Transport</keyword>
<dbReference type="PANTHER" id="PTHR43117">
    <property type="entry name" value="OSMOPROTECTANT IMPORT ATP-BINDING PROTEIN OSMV"/>
    <property type="match status" value="1"/>
</dbReference>
<dbReference type="Proteomes" id="UP001215598">
    <property type="component" value="Unassembled WGS sequence"/>
</dbReference>
<dbReference type="Pfam" id="PF00005">
    <property type="entry name" value="ABC_tran"/>
    <property type="match status" value="2"/>
</dbReference>
<keyword evidence="7" id="KW-1185">Reference proteome</keyword>
<gene>
    <name evidence="6" type="ORF">B0H16DRAFT_1583325</name>
</gene>
<evidence type="ECO:0000313" key="7">
    <source>
        <dbReference type="Proteomes" id="UP001215598"/>
    </source>
</evidence>
<dbReference type="GO" id="GO:0016887">
    <property type="term" value="F:ATP hydrolysis activity"/>
    <property type="evidence" value="ECO:0007669"/>
    <property type="project" value="InterPro"/>
</dbReference>
<evidence type="ECO:0000259" key="5">
    <source>
        <dbReference type="PROSITE" id="PS50893"/>
    </source>
</evidence>
<organism evidence="6 7">
    <name type="scientific">Mycena metata</name>
    <dbReference type="NCBI Taxonomy" id="1033252"/>
    <lineage>
        <taxon>Eukaryota</taxon>
        <taxon>Fungi</taxon>
        <taxon>Dikarya</taxon>
        <taxon>Basidiomycota</taxon>
        <taxon>Agaricomycotina</taxon>
        <taxon>Agaricomycetes</taxon>
        <taxon>Agaricomycetidae</taxon>
        <taxon>Agaricales</taxon>
        <taxon>Marasmiineae</taxon>
        <taxon>Mycenaceae</taxon>
        <taxon>Mycena</taxon>
    </lineage>
</organism>
<feature type="domain" description="ABC transporter" evidence="5">
    <location>
        <begin position="330"/>
        <end position="630"/>
    </location>
</feature>
<dbReference type="InterPro" id="IPR003593">
    <property type="entry name" value="AAA+_ATPase"/>
</dbReference>